<dbReference type="GO" id="GO:0043565">
    <property type="term" value="F:sequence-specific DNA binding"/>
    <property type="evidence" value="ECO:0007669"/>
    <property type="project" value="TreeGrafter"/>
</dbReference>
<feature type="compositionally biased region" description="Polar residues" evidence="6">
    <location>
        <begin position="236"/>
        <end position="255"/>
    </location>
</feature>
<dbReference type="Gene3D" id="3.30.160.60">
    <property type="entry name" value="Classic Zinc Finger"/>
    <property type="match status" value="2"/>
</dbReference>
<dbReference type="InterPro" id="IPR013087">
    <property type="entry name" value="Znf_C2H2_type"/>
</dbReference>
<dbReference type="PANTHER" id="PTHR24408:SF23">
    <property type="entry name" value="ZINC FINGER PROTEIN 438"/>
    <property type="match status" value="1"/>
</dbReference>
<feature type="compositionally biased region" description="Polar residues" evidence="6">
    <location>
        <begin position="75"/>
        <end position="87"/>
    </location>
</feature>
<feature type="compositionally biased region" description="Low complexity" evidence="6">
    <location>
        <begin position="92"/>
        <end position="108"/>
    </location>
</feature>
<evidence type="ECO:0000313" key="8">
    <source>
        <dbReference type="EMBL" id="KAI1718795.1"/>
    </source>
</evidence>
<dbReference type="GO" id="GO:0000981">
    <property type="term" value="F:DNA-binding transcription factor activity, RNA polymerase II-specific"/>
    <property type="evidence" value="ECO:0007669"/>
    <property type="project" value="TreeGrafter"/>
</dbReference>
<feature type="region of interest" description="Disordered" evidence="6">
    <location>
        <begin position="1003"/>
        <end position="1059"/>
    </location>
</feature>
<organism evidence="8 9">
    <name type="scientific">Ditylenchus destructor</name>
    <dbReference type="NCBI Taxonomy" id="166010"/>
    <lineage>
        <taxon>Eukaryota</taxon>
        <taxon>Metazoa</taxon>
        <taxon>Ecdysozoa</taxon>
        <taxon>Nematoda</taxon>
        <taxon>Chromadorea</taxon>
        <taxon>Rhabditida</taxon>
        <taxon>Tylenchina</taxon>
        <taxon>Tylenchomorpha</taxon>
        <taxon>Sphaerularioidea</taxon>
        <taxon>Anguinidae</taxon>
        <taxon>Anguininae</taxon>
        <taxon>Ditylenchus</taxon>
    </lineage>
</organism>
<dbReference type="GO" id="GO:0005634">
    <property type="term" value="C:nucleus"/>
    <property type="evidence" value="ECO:0007669"/>
    <property type="project" value="TreeGrafter"/>
</dbReference>
<feature type="region of interest" description="Disordered" evidence="6">
    <location>
        <begin position="349"/>
        <end position="389"/>
    </location>
</feature>
<dbReference type="Proteomes" id="UP001201812">
    <property type="component" value="Unassembled WGS sequence"/>
</dbReference>
<dbReference type="SUPFAM" id="SSF57667">
    <property type="entry name" value="beta-beta-alpha zinc fingers"/>
    <property type="match status" value="1"/>
</dbReference>
<accession>A0AAD4R2V3</accession>
<evidence type="ECO:0000256" key="1">
    <source>
        <dbReference type="ARBA" id="ARBA00022723"/>
    </source>
</evidence>
<evidence type="ECO:0000313" key="9">
    <source>
        <dbReference type="Proteomes" id="UP001201812"/>
    </source>
</evidence>
<dbReference type="GO" id="GO:0008270">
    <property type="term" value="F:zinc ion binding"/>
    <property type="evidence" value="ECO:0007669"/>
    <property type="project" value="UniProtKB-KW"/>
</dbReference>
<feature type="compositionally biased region" description="Polar residues" evidence="6">
    <location>
        <begin position="758"/>
        <end position="768"/>
    </location>
</feature>
<keyword evidence="2" id="KW-0677">Repeat</keyword>
<feature type="compositionally biased region" description="Polar residues" evidence="6">
    <location>
        <begin position="11"/>
        <end position="26"/>
    </location>
</feature>
<keyword evidence="3 5" id="KW-0863">Zinc-finger</keyword>
<feature type="region of interest" description="Disordered" evidence="6">
    <location>
        <begin position="718"/>
        <end position="794"/>
    </location>
</feature>
<dbReference type="SMART" id="SM00355">
    <property type="entry name" value="ZnF_C2H2"/>
    <property type="match status" value="6"/>
</dbReference>
<dbReference type="PROSITE" id="PS00028">
    <property type="entry name" value="ZINC_FINGER_C2H2_1"/>
    <property type="match status" value="2"/>
</dbReference>
<protein>
    <submittedName>
        <fullName evidence="8">Hunchback-like protein</fullName>
    </submittedName>
</protein>
<keyword evidence="4" id="KW-0862">Zinc</keyword>
<dbReference type="AlphaFoldDB" id="A0AAD4R2V3"/>
<evidence type="ECO:0000256" key="5">
    <source>
        <dbReference type="PROSITE-ProRule" id="PRU00042"/>
    </source>
</evidence>
<feature type="region of interest" description="Disordered" evidence="6">
    <location>
        <begin position="630"/>
        <end position="658"/>
    </location>
</feature>
<evidence type="ECO:0000256" key="6">
    <source>
        <dbReference type="SAM" id="MobiDB-lite"/>
    </source>
</evidence>
<feature type="region of interest" description="Disordered" evidence="6">
    <location>
        <begin position="42"/>
        <end position="184"/>
    </location>
</feature>
<comment type="caution">
    <text evidence="8">The sequence shown here is derived from an EMBL/GenBank/DDBJ whole genome shotgun (WGS) entry which is preliminary data.</text>
</comment>
<keyword evidence="9" id="KW-1185">Reference proteome</keyword>
<evidence type="ECO:0000256" key="3">
    <source>
        <dbReference type="ARBA" id="ARBA00022771"/>
    </source>
</evidence>
<feature type="region of interest" description="Disordered" evidence="6">
    <location>
        <begin position="1"/>
        <end position="26"/>
    </location>
</feature>
<reference evidence="8" key="1">
    <citation type="submission" date="2022-01" db="EMBL/GenBank/DDBJ databases">
        <title>Genome Sequence Resource for Two Populations of Ditylenchus destructor, the Migratory Endoparasitic Phytonematode.</title>
        <authorList>
            <person name="Zhang H."/>
            <person name="Lin R."/>
            <person name="Xie B."/>
        </authorList>
    </citation>
    <scope>NUCLEOTIDE SEQUENCE</scope>
    <source>
        <strain evidence="8">BazhouSP</strain>
    </source>
</reference>
<feature type="compositionally biased region" description="Polar residues" evidence="6">
    <location>
        <begin position="133"/>
        <end position="180"/>
    </location>
</feature>
<dbReference type="EMBL" id="JAKKPZ010000007">
    <property type="protein sequence ID" value="KAI1718795.1"/>
    <property type="molecule type" value="Genomic_DNA"/>
</dbReference>
<feature type="region of interest" description="Disordered" evidence="6">
    <location>
        <begin position="236"/>
        <end position="262"/>
    </location>
</feature>
<feature type="compositionally biased region" description="Polar residues" evidence="6">
    <location>
        <begin position="783"/>
        <end position="794"/>
    </location>
</feature>
<feature type="compositionally biased region" description="Polar residues" evidence="6">
    <location>
        <begin position="111"/>
        <end position="122"/>
    </location>
</feature>
<feature type="compositionally biased region" description="Basic and acidic residues" evidence="6">
    <location>
        <begin position="735"/>
        <end position="745"/>
    </location>
</feature>
<dbReference type="PANTHER" id="PTHR24408">
    <property type="entry name" value="ZINC FINGER PROTEIN"/>
    <property type="match status" value="1"/>
</dbReference>
<evidence type="ECO:0000256" key="4">
    <source>
        <dbReference type="ARBA" id="ARBA00022833"/>
    </source>
</evidence>
<evidence type="ECO:0000256" key="2">
    <source>
        <dbReference type="ARBA" id="ARBA00022737"/>
    </source>
</evidence>
<proteinExistence type="predicted"/>
<dbReference type="InterPro" id="IPR036236">
    <property type="entry name" value="Znf_C2H2_sf"/>
</dbReference>
<sequence length="1205" mass="131774">MSHIEIGKASTAATLPTQQTADPNTKWSHDHISHIAVHTPIQAPRCPENSQSLPNYSSNSRSPQIGIHLPAQGLPNHQSYQRSTCFDTHSRQQSPPDSQPAPDAANAAMRHSSSGMSFTSEMGDQKPDIGAFNGNNQNQWSAVDNSQKSWLAASGHQQQQSPVRPRSAQSMQDNMSSPHSQPRLLSPQAMQHSYGLQSLPTSTIFGSQNHLRGSSPIHAASSVGIATPQPIRSQLASPVNSNETPMKSESVNVTESPEPDEPRFHTILDYAVENEMLELSSSSANTNQPQMLDETEASKLLLNFSQNNTTQAQSNTSTVDVTNLNGNTASTAESIVSDVVESLAADRAHEDANGNTNSVSGGNNGQQRSRPYFRPPGLEAPKDGEGPTDSNVRVCRICGFSCTSKFHYNSHMNTHGDHQCSMCNYTSRTEGRLRNHMKVSHTREQRIEAGLDVEPEGTMSASTGTNSAAQMNSLNNHPNNLPRASHESNTANHTFQMEGAGHISTTMSSIMDIVNRAAAATSSMSGSTSTSTDTFLNFLDNYNGQAFSDGTSGPMDPGSSSLAATLSNMPLNALDQIRALTERTSIASSQQNGGNLQSTLNGLFGIGNQQMSMHSNEEMINNFGGEGDIMRANGEPAGPVENGQNKQEQTPRRAGRPKTYKCKQCHEICKSKEEHWTHLKMHIPKEKQLTCPLPNCGFVTEYKHHLDLKMHLRKYNHKRKPGTMDNDSHDDEFGDFGRPESDDSTTHSLQQLAERLTSEQYNNAITSSNEKDDSKGDLKPTSEADSTTHPTLNSMLLQPIVTSASMQQYAMMRHQQHMNELIRAANPNIVACNQCDFTATSNEEMLRHNMIHILAAQHQPQNSLMNLYQNLAAAQQQQQHNNPNQLLLGGQQPGQLPSEILNNSGTGVGVLAPALDLATQLQHSTNPLQEIVLRAQADESRRQVAAAFANNIAAQNASTNPVINGTRDHSENGTHLLNNLHNSQQIHQNRQDYIGHIVDVAGDEEHSPTAGSAHEDSVESSASPNGSKISADGCTSSGSPSSGSSRKRKQSKTIKVDQISVKLQGKCSPDAKRTDFGDYNGHNGDSLGTAIITTLPQPIPSLVNNMSDTERNGENGNLSILLARLNQIQEQQRQQTMPYTCQHCMMAFQDRALYQIHLGYHGYETPFKCNRCGHLFLDIFNFLQHGIAWYFVRLYNHSTFLPFIH</sequence>
<feature type="compositionally biased region" description="Polar residues" evidence="6">
    <location>
        <begin position="48"/>
        <end position="63"/>
    </location>
</feature>
<feature type="compositionally biased region" description="Basic and acidic residues" evidence="6">
    <location>
        <begin position="1003"/>
        <end position="1017"/>
    </location>
</feature>
<name>A0AAD4R2V3_9BILA</name>
<keyword evidence="1" id="KW-0479">Metal-binding</keyword>
<feature type="domain" description="C2H2-type" evidence="7">
    <location>
        <begin position="1139"/>
        <end position="1166"/>
    </location>
</feature>
<feature type="compositionally biased region" description="Polar residues" evidence="6">
    <location>
        <begin position="1019"/>
        <end position="1028"/>
    </location>
</feature>
<evidence type="ECO:0000259" key="7">
    <source>
        <dbReference type="PROSITE" id="PS50157"/>
    </source>
</evidence>
<dbReference type="PROSITE" id="PS50157">
    <property type="entry name" value="ZINC_FINGER_C2H2_2"/>
    <property type="match status" value="2"/>
</dbReference>
<feature type="compositionally biased region" description="Basic and acidic residues" evidence="6">
    <location>
        <begin position="769"/>
        <end position="782"/>
    </location>
</feature>
<feature type="domain" description="C2H2-type" evidence="7">
    <location>
        <begin position="418"/>
        <end position="446"/>
    </location>
</feature>
<gene>
    <name evidence="8" type="ORF">DdX_05903</name>
</gene>